<dbReference type="OrthoDB" id="7056009at2"/>
<dbReference type="AlphaFoldDB" id="A0A1M5IQ41"/>
<gene>
    <name evidence="1" type="ORF">SAMN05443248_1079</name>
</gene>
<protein>
    <recommendedName>
        <fullName evidence="3">Macrocin-O-methyltransferase (TylF)</fullName>
    </recommendedName>
</protein>
<evidence type="ECO:0000313" key="2">
    <source>
        <dbReference type="Proteomes" id="UP000189796"/>
    </source>
</evidence>
<accession>A0A1M5IQ41</accession>
<reference evidence="1 2" key="1">
    <citation type="submission" date="2016-11" db="EMBL/GenBank/DDBJ databases">
        <authorList>
            <person name="Jaros S."/>
            <person name="Januszkiewicz K."/>
            <person name="Wedrychowicz H."/>
        </authorList>
    </citation>
    <scope>NUCLEOTIDE SEQUENCE [LARGE SCALE GENOMIC DNA]</scope>
    <source>
        <strain evidence="1 2">GAS138</strain>
    </source>
</reference>
<dbReference type="InterPro" id="IPR029063">
    <property type="entry name" value="SAM-dependent_MTases_sf"/>
</dbReference>
<dbReference type="EMBL" id="LT670817">
    <property type="protein sequence ID" value="SHG30371.1"/>
    <property type="molecule type" value="Genomic_DNA"/>
</dbReference>
<sequence length="291" mass="33034">MSLRENRLTGGLRRSLQRTLLSQDPIPARYLLIRALDRRFGIVKTYQRKLDYGTIDRAHYGHCMLQSAMLARKLGYSRISCIEFGVAGGAGLVAMERHAEAVHAETGVEVMVFGFDTGKGMPAPQDYRDMPYLWQSGYFAMDVPKLKARLKSARLILGDVAQTLRGFVEQENPPPIGFIAFDLDYYSSTVTALKIFETKHRYLLPRVACYFDDMVGDIDWAYNEFTGELLAIKEFNANHESIKIAPVSGLRFSNRRIPQIWHEQIFVAHLFAHPDYGKPIAELTQIPLTAE</sequence>
<dbReference type="RefSeq" id="WP_154072023.1">
    <property type="nucleotide sequence ID" value="NZ_LT670817.1"/>
</dbReference>
<name>A0A1M5IQ41_9BRAD</name>
<dbReference type="Gene3D" id="3.40.50.150">
    <property type="entry name" value="Vaccinia Virus protein VP39"/>
    <property type="match status" value="1"/>
</dbReference>
<organism evidence="1 2">
    <name type="scientific">Bradyrhizobium erythrophlei</name>
    <dbReference type="NCBI Taxonomy" id="1437360"/>
    <lineage>
        <taxon>Bacteria</taxon>
        <taxon>Pseudomonadati</taxon>
        <taxon>Pseudomonadota</taxon>
        <taxon>Alphaproteobacteria</taxon>
        <taxon>Hyphomicrobiales</taxon>
        <taxon>Nitrobacteraceae</taxon>
        <taxon>Bradyrhizobium</taxon>
    </lineage>
</organism>
<proteinExistence type="predicted"/>
<evidence type="ECO:0000313" key="1">
    <source>
        <dbReference type="EMBL" id="SHG30371.1"/>
    </source>
</evidence>
<evidence type="ECO:0008006" key="3">
    <source>
        <dbReference type="Google" id="ProtNLM"/>
    </source>
</evidence>
<dbReference type="Proteomes" id="UP000189796">
    <property type="component" value="Chromosome I"/>
</dbReference>